<feature type="compositionally biased region" description="Basic and acidic residues" evidence="1">
    <location>
        <begin position="31"/>
        <end position="51"/>
    </location>
</feature>
<evidence type="ECO:0000256" key="1">
    <source>
        <dbReference type="SAM" id="MobiDB-lite"/>
    </source>
</evidence>
<feature type="region of interest" description="Disordered" evidence="1">
    <location>
        <begin position="1"/>
        <end position="113"/>
    </location>
</feature>
<dbReference type="Gramene" id="ORUFI09G11410.1">
    <property type="protein sequence ID" value="ORUFI09G11410.1"/>
    <property type="gene ID" value="ORUFI09G11410"/>
</dbReference>
<feature type="compositionally biased region" description="Acidic residues" evidence="1">
    <location>
        <begin position="80"/>
        <end position="90"/>
    </location>
</feature>
<sequence>MMAESTWDPRGPHMSGCHTEQAGRRWGGGHRGKEVRRLTSDAAVETREKGRAAAGRGGVGERARWRRGGGGCDAGGEAGADPEVEAEGDGVGERGGRWTPHWTSSSPSAPNLEGLAAKAGCLRPSPTGVPAILRDPDISGSAPLPPRVGHHRLHED</sequence>
<protein>
    <submittedName>
        <fullName evidence="2">Uncharacterized protein</fullName>
    </submittedName>
</protein>
<dbReference type="EnsemblPlants" id="ORUFI09G11410.1">
    <property type="protein sequence ID" value="ORUFI09G11410.1"/>
    <property type="gene ID" value="ORUFI09G11410"/>
</dbReference>
<reference evidence="3" key="1">
    <citation type="submission" date="2013-06" db="EMBL/GenBank/DDBJ databases">
        <authorList>
            <person name="Zhao Q."/>
        </authorList>
    </citation>
    <scope>NUCLEOTIDE SEQUENCE</scope>
    <source>
        <strain evidence="3">cv. W1943</strain>
    </source>
</reference>
<accession>A0A0E0QRJ5</accession>
<reference evidence="2" key="2">
    <citation type="submission" date="2015-06" db="UniProtKB">
        <authorList>
            <consortium name="EnsemblPlants"/>
        </authorList>
    </citation>
    <scope>IDENTIFICATION</scope>
</reference>
<evidence type="ECO:0000313" key="3">
    <source>
        <dbReference type="Proteomes" id="UP000008022"/>
    </source>
</evidence>
<evidence type="ECO:0000313" key="2">
    <source>
        <dbReference type="EnsemblPlants" id="ORUFI09G11410.1"/>
    </source>
</evidence>
<dbReference type="AlphaFoldDB" id="A0A0E0QRJ5"/>
<dbReference type="Proteomes" id="UP000008022">
    <property type="component" value="Unassembled WGS sequence"/>
</dbReference>
<proteinExistence type="predicted"/>
<keyword evidence="3" id="KW-1185">Reference proteome</keyword>
<organism evidence="2 3">
    <name type="scientific">Oryza rufipogon</name>
    <name type="common">Brownbeard rice</name>
    <name type="synonym">Asian wild rice</name>
    <dbReference type="NCBI Taxonomy" id="4529"/>
    <lineage>
        <taxon>Eukaryota</taxon>
        <taxon>Viridiplantae</taxon>
        <taxon>Streptophyta</taxon>
        <taxon>Embryophyta</taxon>
        <taxon>Tracheophyta</taxon>
        <taxon>Spermatophyta</taxon>
        <taxon>Magnoliopsida</taxon>
        <taxon>Liliopsida</taxon>
        <taxon>Poales</taxon>
        <taxon>Poaceae</taxon>
        <taxon>BOP clade</taxon>
        <taxon>Oryzoideae</taxon>
        <taxon>Oryzeae</taxon>
        <taxon>Oryzinae</taxon>
        <taxon>Oryza</taxon>
    </lineage>
</organism>
<feature type="region of interest" description="Disordered" evidence="1">
    <location>
        <begin position="127"/>
        <end position="156"/>
    </location>
</feature>
<dbReference type="HOGENOM" id="CLU_1858492_0_0_1"/>
<dbReference type="OMA" id="AKAGCLR"/>
<name>A0A0E0QRJ5_ORYRU</name>
<feature type="compositionally biased region" description="Gly residues" evidence="1">
    <location>
        <begin position="68"/>
        <end position="78"/>
    </location>
</feature>